<dbReference type="CDD" id="cd13232">
    <property type="entry name" value="Ig-PH_SCAB1"/>
    <property type="match status" value="1"/>
</dbReference>
<proteinExistence type="predicted"/>
<dbReference type="Pfam" id="PF16711">
    <property type="entry name" value="SCAB-ABD"/>
    <property type="match status" value="1"/>
</dbReference>
<evidence type="ECO:0000256" key="1">
    <source>
        <dbReference type="SAM" id="Coils"/>
    </source>
</evidence>
<evidence type="ECO:0000259" key="3">
    <source>
        <dbReference type="Pfam" id="PF16711"/>
    </source>
</evidence>
<dbReference type="InterPro" id="IPR039640">
    <property type="entry name" value="SCAB"/>
</dbReference>
<dbReference type="Proteomes" id="UP000818029">
    <property type="component" value="Chromosome D13"/>
</dbReference>
<dbReference type="Pfam" id="PF16709">
    <property type="entry name" value="SCAB-Ig"/>
    <property type="match status" value="1"/>
</dbReference>
<feature type="coiled-coil region" evidence="1">
    <location>
        <begin position="195"/>
        <end position="251"/>
    </location>
</feature>
<dbReference type="Pfam" id="PF17684">
    <property type="entry name" value="SCAB-PH"/>
    <property type="match status" value="1"/>
</dbReference>
<feature type="domain" description="Stomatal closure-related actin-binding protein coiled-coil" evidence="4">
    <location>
        <begin position="121"/>
        <end position="288"/>
    </location>
</feature>
<evidence type="ECO:0000313" key="6">
    <source>
        <dbReference type="Proteomes" id="UP000818029"/>
    </source>
</evidence>
<sequence>MDGNFFSSSFCFHLFLKRAMTRISRTFGDTMKKEAVPAVSADVIFASTSSRFPSYRIGSNNQIIDAKENPKVLSMKEVVARETALLLEQQQRLSVRDLASKFEKGLAAAAKLSEEAKLREAASLEKHVLLKKLRDALESLKGRVAGRNKDDVVEAIAMVEALAVQLTQREGELIQEKAEVKKLANFLKQASQDAKKLVDEERAFARAEIENARAAVQRVEEALQEHEKMSRATGKQDLEELMKEVQEARRIIMLHQPSKVMDMEHELCALRIQLAEKSKRSLLLQKELARSKGVKDNLSNLYELDGAETLGSYLRIKPCSDIAPELSKCSIQWYRVSSEGGKKELISGACKSVYAPEPFDVGRSLQAEIIYDGQLIKLTTTGAIDPAAGLGNYVEALVRKHDVEFNVIVTQMNGVDQPSESIHVLHVGKMRMKLRKEKTAIAKEYYSSAMQLCGVRGGGNAAAQALFWLAKKGFSVVLAFESERDRNAAIMLARRFAFDCNIMLAGPDDRTSLET</sequence>
<accession>A0ABM3BEQ0</accession>
<feature type="domain" description="Stomatal closure-related actin-binding protein PH" evidence="5">
    <location>
        <begin position="402"/>
        <end position="509"/>
    </location>
</feature>
<keyword evidence="6" id="KW-1185">Reference proteome</keyword>
<evidence type="ECO:0000313" key="8">
    <source>
        <dbReference type="RefSeq" id="XP_040965532.1"/>
    </source>
</evidence>
<evidence type="ECO:0000259" key="2">
    <source>
        <dbReference type="Pfam" id="PF16709"/>
    </source>
</evidence>
<organism evidence="6 8">
    <name type="scientific">Gossypium hirsutum</name>
    <name type="common">Upland cotton</name>
    <name type="synonym">Gossypium mexicanum</name>
    <dbReference type="NCBI Taxonomy" id="3635"/>
    <lineage>
        <taxon>Eukaryota</taxon>
        <taxon>Viridiplantae</taxon>
        <taxon>Streptophyta</taxon>
        <taxon>Embryophyta</taxon>
        <taxon>Tracheophyta</taxon>
        <taxon>Spermatophyta</taxon>
        <taxon>Magnoliopsida</taxon>
        <taxon>eudicotyledons</taxon>
        <taxon>Gunneridae</taxon>
        <taxon>Pentapetalae</taxon>
        <taxon>rosids</taxon>
        <taxon>malvids</taxon>
        <taxon>Malvales</taxon>
        <taxon>Malvaceae</taxon>
        <taxon>Malvoideae</taxon>
        <taxon>Gossypium</taxon>
    </lineage>
</organism>
<dbReference type="Pfam" id="PF16712">
    <property type="entry name" value="SCAB_CC"/>
    <property type="match status" value="1"/>
</dbReference>
<dbReference type="InterPro" id="IPR032009">
    <property type="entry name" value="SCAB_CC"/>
</dbReference>
<reference evidence="6" key="1">
    <citation type="journal article" date="2020" name="Nat. Genet.">
        <title>Genomic diversifications of five Gossypium allopolyploid species and their impact on cotton improvement.</title>
        <authorList>
            <person name="Chen Z.J."/>
            <person name="Sreedasyam A."/>
            <person name="Ando A."/>
            <person name="Song Q."/>
            <person name="De Santiago L.M."/>
            <person name="Hulse-Kemp A.M."/>
            <person name="Ding M."/>
            <person name="Ye W."/>
            <person name="Kirkbride R.C."/>
            <person name="Jenkins J."/>
            <person name="Plott C."/>
            <person name="Lovell J."/>
            <person name="Lin Y.M."/>
            <person name="Vaughn R."/>
            <person name="Liu B."/>
            <person name="Simpson S."/>
            <person name="Scheffler B.E."/>
            <person name="Wen L."/>
            <person name="Saski C.A."/>
            <person name="Grover C.E."/>
            <person name="Hu G."/>
            <person name="Conover J.L."/>
            <person name="Carlson J.W."/>
            <person name="Shu S."/>
            <person name="Boston L.B."/>
            <person name="Williams M."/>
            <person name="Peterson D.G."/>
            <person name="McGee K."/>
            <person name="Jones D.C."/>
            <person name="Wendel J.F."/>
            <person name="Stelly D.M."/>
            <person name="Grimwood J."/>
            <person name="Schmutz J."/>
        </authorList>
    </citation>
    <scope>NUCLEOTIDE SEQUENCE [LARGE SCALE GENOMIC DNA]</scope>
    <source>
        <strain evidence="6">cv. TM-1</strain>
    </source>
</reference>
<dbReference type="InterPro" id="IPR032012">
    <property type="entry name" value="SCAB-ABD"/>
</dbReference>
<feature type="domain" description="Stomatal closure-related actin-binding protein Ig" evidence="2">
    <location>
        <begin position="302"/>
        <end position="399"/>
    </location>
</feature>
<dbReference type="RefSeq" id="XP_040965532.1">
    <property type="nucleotide sequence ID" value="XM_041109598.1"/>
</dbReference>
<evidence type="ECO:0000259" key="4">
    <source>
        <dbReference type="Pfam" id="PF16712"/>
    </source>
</evidence>
<keyword evidence="1" id="KW-0175">Coiled coil</keyword>
<dbReference type="InterPro" id="IPR032015">
    <property type="entry name" value="SCAB-Ig"/>
</dbReference>
<protein>
    <submittedName>
        <fullName evidence="7 8">Stomatal closure-related actin-binding protein 1 isoform X3</fullName>
    </submittedName>
</protein>
<name>A0ABM3BEQ0_GOSHI</name>
<reference evidence="7 8" key="2">
    <citation type="submission" date="2025-05" db="UniProtKB">
        <authorList>
            <consortium name="RefSeq"/>
        </authorList>
    </citation>
    <scope>IDENTIFICATION</scope>
</reference>
<dbReference type="CDD" id="cd11675">
    <property type="entry name" value="SCAB1_middle"/>
    <property type="match status" value="1"/>
</dbReference>
<dbReference type="InterPro" id="IPR041144">
    <property type="entry name" value="SCAB-PH"/>
</dbReference>
<dbReference type="Gene3D" id="2.30.29.140">
    <property type="match status" value="1"/>
</dbReference>
<dbReference type="RefSeq" id="XP_040965531.1">
    <property type="nucleotide sequence ID" value="XM_041109597.1"/>
</dbReference>
<dbReference type="PANTHER" id="PTHR31172">
    <property type="entry name" value="STOMATAL CLOSURE-RELATED ACTIN-BINDING PROTEIN 1"/>
    <property type="match status" value="1"/>
</dbReference>
<dbReference type="Gene3D" id="1.20.5.440">
    <property type="entry name" value="ATP synthase delta/epsilon subunit, C-terminal domain"/>
    <property type="match status" value="1"/>
</dbReference>
<dbReference type="PANTHER" id="PTHR31172:SF3">
    <property type="entry name" value="STOMATAL CLOSURE-RELATED ACTIN-BINDING PROTEIN 1"/>
    <property type="match status" value="1"/>
</dbReference>
<gene>
    <name evidence="7 8" type="primary">LOC107943329</name>
</gene>
<feature type="domain" description="Stomatal closure-related actin-binding protein actin-binding" evidence="3">
    <location>
        <begin position="75"/>
        <end position="117"/>
    </location>
</feature>
<dbReference type="Gene3D" id="2.60.40.2700">
    <property type="match status" value="1"/>
</dbReference>
<evidence type="ECO:0000259" key="5">
    <source>
        <dbReference type="Pfam" id="PF17684"/>
    </source>
</evidence>
<evidence type="ECO:0000313" key="7">
    <source>
        <dbReference type="RefSeq" id="XP_040965531.1"/>
    </source>
</evidence>
<dbReference type="GeneID" id="107943329"/>